<dbReference type="AlphaFoldDB" id="A0A381WKR5"/>
<organism evidence="1">
    <name type="scientific">marine metagenome</name>
    <dbReference type="NCBI Taxonomy" id="408172"/>
    <lineage>
        <taxon>unclassified sequences</taxon>
        <taxon>metagenomes</taxon>
        <taxon>ecological metagenomes</taxon>
    </lineage>
</organism>
<dbReference type="PROSITE" id="PS51257">
    <property type="entry name" value="PROKAR_LIPOPROTEIN"/>
    <property type="match status" value="1"/>
</dbReference>
<name>A0A381WKR5_9ZZZZ</name>
<accession>A0A381WKR5</accession>
<feature type="non-terminal residue" evidence="1">
    <location>
        <position position="37"/>
    </location>
</feature>
<proteinExistence type="predicted"/>
<protein>
    <submittedName>
        <fullName evidence="1">Uncharacterized protein</fullName>
    </submittedName>
</protein>
<sequence length="37" mass="4009">MKNNSRRLFLKSTSVLSSGLLILPGLYGCSPNSKLNV</sequence>
<reference evidence="1" key="1">
    <citation type="submission" date="2018-05" db="EMBL/GenBank/DDBJ databases">
        <authorList>
            <person name="Lanie J.A."/>
            <person name="Ng W.-L."/>
            <person name="Kazmierczak K.M."/>
            <person name="Andrzejewski T.M."/>
            <person name="Davidsen T.M."/>
            <person name="Wayne K.J."/>
            <person name="Tettelin H."/>
            <person name="Glass J.I."/>
            <person name="Rusch D."/>
            <person name="Podicherti R."/>
            <person name="Tsui H.-C.T."/>
            <person name="Winkler M.E."/>
        </authorList>
    </citation>
    <scope>NUCLEOTIDE SEQUENCE</scope>
</reference>
<dbReference type="EMBL" id="UINC01012118">
    <property type="protein sequence ID" value="SVA53094.1"/>
    <property type="molecule type" value="Genomic_DNA"/>
</dbReference>
<evidence type="ECO:0000313" key="1">
    <source>
        <dbReference type="EMBL" id="SVA53094.1"/>
    </source>
</evidence>
<gene>
    <name evidence="1" type="ORF">METZ01_LOCUS105948</name>
</gene>